<dbReference type="AlphaFoldDB" id="A0A085NGW7"/>
<evidence type="ECO:0000256" key="4">
    <source>
        <dbReference type="ARBA" id="ARBA00023136"/>
    </source>
</evidence>
<dbReference type="Pfam" id="PF07062">
    <property type="entry name" value="Clc-like"/>
    <property type="match status" value="1"/>
</dbReference>
<name>A0A085NGW7_9BILA</name>
<evidence type="ECO:0000256" key="1">
    <source>
        <dbReference type="ARBA" id="ARBA00004141"/>
    </source>
</evidence>
<feature type="transmembrane region" description="Helical" evidence="5">
    <location>
        <begin position="159"/>
        <end position="177"/>
    </location>
</feature>
<dbReference type="InterPro" id="IPR010761">
    <property type="entry name" value="Clc_prot-like"/>
</dbReference>
<keyword evidence="2 5" id="KW-0812">Transmembrane</keyword>
<evidence type="ECO:0008006" key="7">
    <source>
        <dbReference type="Google" id="ProtNLM"/>
    </source>
</evidence>
<organism evidence="6">
    <name type="scientific">Trichuris suis</name>
    <name type="common">pig whipworm</name>
    <dbReference type="NCBI Taxonomy" id="68888"/>
    <lineage>
        <taxon>Eukaryota</taxon>
        <taxon>Metazoa</taxon>
        <taxon>Ecdysozoa</taxon>
        <taxon>Nematoda</taxon>
        <taxon>Enoplea</taxon>
        <taxon>Dorylaimia</taxon>
        <taxon>Trichinellida</taxon>
        <taxon>Trichuridae</taxon>
        <taxon>Trichuris</taxon>
    </lineage>
</organism>
<keyword evidence="4 5" id="KW-0472">Membrane</keyword>
<evidence type="ECO:0000313" key="6">
    <source>
        <dbReference type="EMBL" id="KFD68713.1"/>
    </source>
</evidence>
<evidence type="ECO:0000256" key="5">
    <source>
        <dbReference type="SAM" id="Phobius"/>
    </source>
</evidence>
<feature type="transmembrane region" description="Helical" evidence="5">
    <location>
        <begin position="197"/>
        <end position="225"/>
    </location>
</feature>
<dbReference type="EMBL" id="KL367502">
    <property type="protein sequence ID" value="KFD68713.1"/>
    <property type="molecule type" value="Genomic_DNA"/>
</dbReference>
<dbReference type="InterPro" id="IPR050579">
    <property type="entry name" value="PMP-22/EMP/MP20-like"/>
</dbReference>
<feature type="transmembrane region" description="Helical" evidence="5">
    <location>
        <begin position="121"/>
        <end position="147"/>
    </location>
</feature>
<keyword evidence="3 5" id="KW-1133">Transmembrane helix</keyword>
<reference evidence="6" key="1">
    <citation type="journal article" date="2014" name="Nat. Genet.">
        <title>Genome and transcriptome of the porcine whipworm Trichuris suis.</title>
        <authorList>
            <person name="Jex A.R."/>
            <person name="Nejsum P."/>
            <person name="Schwarz E.M."/>
            <person name="Hu L."/>
            <person name="Young N.D."/>
            <person name="Hall R.S."/>
            <person name="Korhonen P.K."/>
            <person name="Liao S."/>
            <person name="Thamsborg S."/>
            <person name="Xia J."/>
            <person name="Xu P."/>
            <person name="Wang S."/>
            <person name="Scheerlinck J.P."/>
            <person name="Hofmann A."/>
            <person name="Sternberg P.W."/>
            <person name="Wang J."/>
            <person name="Gasser R.B."/>
        </authorList>
    </citation>
    <scope>NUCLEOTIDE SEQUENCE [LARGE SCALE GENOMIC DNA]</scope>
    <source>
        <strain evidence="6">DCEP-RM93F</strain>
    </source>
</reference>
<dbReference type="PANTHER" id="PTHR10671">
    <property type="entry name" value="EPITHELIAL MEMBRANE PROTEIN-RELATED"/>
    <property type="match status" value="1"/>
</dbReference>
<evidence type="ECO:0000256" key="2">
    <source>
        <dbReference type="ARBA" id="ARBA00022692"/>
    </source>
</evidence>
<evidence type="ECO:0000256" key="3">
    <source>
        <dbReference type="ARBA" id="ARBA00022989"/>
    </source>
</evidence>
<dbReference type="PANTHER" id="PTHR10671:SF96">
    <property type="entry name" value="CLC-LIKE PROTEIN 5"/>
    <property type="match status" value="1"/>
</dbReference>
<feature type="transmembrane region" description="Helical" evidence="5">
    <location>
        <begin position="30"/>
        <end position="52"/>
    </location>
</feature>
<protein>
    <recommendedName>
        <fullName evidence="7">Clc-like protein</fullName>
    </recommendedName>
</protein>
<proteinExistence type="predicted"/>
<sequence>MTVLHRNQTSGQKVAVGKTHTREMNQRSYVILKLVLHALAGILTVVAVSLTISGVATPAWQVVNVTQLRIYREHGLWMDCVYGTEQYDSFHRSSPGAACSLKLERKHKGDHGEAPDHWAQVITLALLCTSAALGVIGLSFFCCAYCFRAAYICWAVNNAICMLLSCVAVILFFHVSHEFENRVLHSLTEIYEQKVGYSFWLAVSGSALFVLCLILNVLCSILVYLMPSTHVERSRGWLMVNQHEDTLV</sequence>
<dbReference type="Proteomes" id="UP000030758">
    <property type="component" value="Unassembled WGS sequence"/>
</dbReference>
<dbReference type="Gene3D" id="1.20.140.150">
    <property type="match status" value="1"/>
</dbReference>
<comment type="subcellular location">
    <subcellularLocation>
        <location evidence="1">Membrane</location>
        <topology evidence="1">Multi-pass membrane protein</topology>
    </subcellularLocation>
</comment>
<gene>
    <name evidence="6" type="ORF">M514_03730</name>
</gene>
<dbReference type="GO" id="GO:0005886">
    <property type="term" value="C:plasma membrane"/>
    <property type="evidence" value="ECO:0007669"/>
    <property type="project" value="TreeGrafter"/>
</dbReference>
<accession>A0A085NGW7</accession>